<evidence type="ECO:0000256" key="8">
    <source>
        <dbReference type="SAM" id="MobiDB-lite"/>
    </source>
</evidence>
<dbReference type="GO" id="GO:0008682">
    <property type="term" value="F:3-demethoxyubiquinol 3-hydroxylase activity"/>
    <property type="evidence" value="ECO:0007669"/>
    <property type="project" value="TreeGrafter"/>
</dbReference>
<accession>A0A8T9B206</accession>
<comment type="caution">
    <text evidence="9">The sequence shown here is derived from an EMBL/GenBank/DDBJ whole genome shotgun (WGS) entry which is preliminary data.</text>
</comment>
<dbReference type="PANTHER" id="PTHR11237:SF4">
    <property type="entry name" value="5-DEMETHOXYUBIQUINONE HYDROXYLASE, MITOCHONDRIAL"/>
    <property type="match status" value="1"/>
</dbReference>
<dbReference type="SUPFAM" id="SSF47240">
    <property type="entry name" value="Ferritin-like"/>
    <property type="match status" value="1"/>
</dbReference>
<evidence type="ECO:0000256" key="5">
    <source>
        <dbReference type="ARBA" id="ARBA00023004"/>
    </source>
</evidence>
<evidence type="ECO:0000256" key="6">
    <source>
        <dbReference type="ARBA" id="ARBA00023033"/>
    </source>
</evidence>
<dbReference type="InterPro" id="IPR009078">
    <property type="entry name" value="Ferritin-like_SF"/>
</dbReference>
<evidence type="ECO:0000256" key="4">
    <source>
        <dbReference type="ARBA" id="ARBA00023002"/>
    </source>
</evidence>
<dbReference type="OrthoDB" id="275371at2759"/>
<dbReference type="PANTHER" id="PTHR11237">
    <property type="entry name" value="COENZYME Q10 BIOSYNTHESIS PROTEIN 7"/>
    <property type="match status" value="1"/>
</dbReference>
<feature type="compositionally biased region" description="Basic residues" evidence="8">
    <location>
        <begin position="38"/>
        <end position="47"/>
    </location>
</feature>
<dbReference type="EMBL" id="QGMF01001003">
    <property type="protein sequence ID" value="TVY13351.1"/>
    <property type="molecule type" value="Genomic_DNA"/>
</dbReference>
<reference evidence="9 10" key="1">
    <citation type="submission" date="2018-05" db="EMBL/GenBank/DDBJ databases">
        <title>Whole genome sequencing for identification of molecular markers to develop diagnostic detection tools for the regulated plant pathogen Lachnellula willkommii.</title>
        <authorList>
            <person name="Giroux E."/>
            <person name="Bilodeau G."/>
        </authorList>
    </citation>
    <scope>NUCLEOTIDE SEQUENCE [LARGE SCALE GENOMIC DNA]</scope>
    <source>
        <strain evidence="9 10">CBS 203.66</strain>
    </source>
</reference>
<keyword evidence="5" id="KW-0408">Iron</keyword>
<proteinExistence type="predicted"/>
<evidence type="ECO:0000313" key="9">
    <source>
        <dbReference type="EMBL" id="TVY13351.1"/>
    </source>
</evidence>
<keyword evidence="6" id="KW-0503">Monooxygenase</keyword>
<keyword evidence="2" id="KW-0831">Ubiquinone biosynthesis</keyword>
<dbReference type="GO" id="GO:0046872">
    <property type="term" value="F:metal ion binding"/>
    <property type="evidence" value="ECO:0007669"/>
    <property type="project" value="UniProtKB-KW"/>
</dbReference>
<dbReference type="GO" id="GO:0005743">
    <property type="term" value="C:mitochondrial inner membrane"/>
    <property type="evidence" value="ECO:0007669"/>
    <property type="project" value="TreeGrafter"/>
</dbReference>
<dbReference type="InterPro" id="IPR011566">
    <property type="entry name" value="Ubq_synth_Coq7"/>
</dbReference>
<dbReference type="AlphaFoldDB" id="A0A8T9B206"/>
<comment type="pathway">
    <text evidence="1">Cofactor biosynthesis; ubiquinone biosynthesis.</text>
</comment>
<evidence type="ECO:0000256" key="1">
    <source>
        <dbReference type="ARBA" id="ARBA00004749"/>
    </source>
</evidence>
<dbReference type="Proteomes" id="UP000469559">
    <property type="component" value="Unassembled WGS sequence"/>
</dbReference>
<sequence>MALFSAFRPVFSSHSLPVYDFLAPSLLQIHRAPRSIRHLSTTPRRHTLSNPQDESLSTAPRTPKSGTEAASNPAPPSKPLTQAQRDFLSRALRVNQTGELAAVLIYAAQTPVVVASHPHLRPLMKHMYDQEVGHFVTWNSLLARHRVRPTAMYPLWSVAATALGWGTAVMGREA</sequence>
<keyword evidence="10" id="KW-1185">Reference proteome</keyword>
<organism evidence="9 10">
    <name type="scientific">Lachnellula arida</name>
    <dbReference type="NCBI Taxonomy" id="1316785"/>
    <lineage>
        <taxon>Eukaryota</taxon>
        <taxon>Fungi</taxon>
        <taxon>Dikarya</taxon>
        <taxon>Ascomycota</taxon>
        <taxon>Pezizomycotina</taxon>
        <taxon>Leotiomycetes</taxon>
        <taxon>Helotiales</taxon>
        <taxon>Lachnaceae</taxon>
        <taxon>Lachnellula</taxon>
    </lineage>
</organism>
<gene>
    <name evidence="9" type="primary">CAT5</name>
    <name evidence="9" type="ORF">LARI1_G009159</name>
</gene>
<dbReference type="Pfam" id="PF03232">
    <property type="entry name" value="COQ7"/>
    <property type="match status" value="1"/>
</dbReference>
<keyword evidence="4" id="KW-0560">Oxidoreductase</keyword>
<evidence type="ECO:0000256" key="3">
    <source>
        <dbReference type="ARBA" id="ARBA00022723"/>
    </source>
</evidence>
<keyword evidence="7" id="KW-0472">Membrane</keyword>
<feature type="region of interest" description="Disordered" evidence="8">
    <location>
        <begin position="38"/>
        <end position="81"/>
    </location>
</feature>
<evidence type="ECO:0000256" key="7">
    <source>
        <dbReference type="ARBA" id="ARBA00023136"/>
    </source>
</evidence>
<feature type="compositionally biased region" description="Polar residues" evidence="8">
    <location>
        <begin position="48"/>
        <end position="70"/>
    </location>
</feature>
<evidence type="ECO:0000313" key="10">
    <source>
        <dbReference type="Proteomes" id="UP000469559"/>
    </source>
</evidence>
<dbReference type="GO" id="GO:0006744">
    <property type="term" value="P:ubiquinone biosynthetic process"/>
    <property type="evidence" value="ECO:0007669"/>
    <property type="project" value="UniProtKB-KW"/>
</dbReference>
<name>A0A8T9B206_9HELO</name>
<feature type="non-terminal residue" evidence="9">
    <location>
        <position position="174"/>
    </location>
</feature>
<keyword evidence="3" id="KW-0479">Metal-binding</keyword>
<protein>
    <submittedName>
        <fullName evidence="9">Mitochondrial 5-demethoxyubiquinone hydroxylase</fullName>
    </submittedName>
</protein>
<evidence type="ECO:0000256" key="2">
    <source>
        <dbReference type="ARBA" id="ARBA00022688"/>
    </source>
</evidence>